<dbReference type="RefSeq" id="WP_406857010.1">
    <property type="nucleotide sequence ID" value="NZ_CP157484.1"/>
</dbReference>
<dbReference type="EMBL" id="CP157484">
    <property type="protein sequence ID" value="XBO40155.1"/>
    <property type="molecule type" value="Genomic_DNA"/>
</dbReference>
<feature type="signal peptide" evidence="1">
    <location>
        <begin position="1"/>
        <end position="26"/>
    </location>
</feature>
<name>A0AAU7JIL3_9HYPH</name>
<evidence type="ECO:0008006" key="3">
    <source>
        <dbReference type="Google" id="ProtNLM"/>
    </source>
</evidence>
<gene>
    <name evidence="2" type="ORF">ABEG18_05080</name>
</gene>
<sequence>MKPHAARLARWTAAGALAMICGSAWALDEPVTWRDETGCAYLLTPQGGITPKLRRDSLPDCPESAPRPPITSAPIISDDAVRDVQRGVDALRREIERLGDRFRR</sequence>
<dbReference type="AlphaFoldDB" id="A0AAU7JIL3"/>
<reference evidence="2" key="1">
    <citation type="submission" date="2024-05" db="EMBL/GenBank/DDBJ databases">
        <authorList>
            <person name="Kim S."/>
            <person name="Heo J."/>
            <person name="Choi H."/>
            <person name="Choi Y."/>
            <person name="Kwon S.-W."/>
            <person name="Kim Y."/>
        </authorList>
    </citation>
    <scope>NUCLEOTIDE SEQUENCE</scope>
    <source>
        <strain evidence="2">KACC 23698</strain>
    </source>
</reference>
<protein>
    <recommendedName>
        <fullName evidence="3">DUF4124 domain-containing protein</fullName>
    </recommendedName>
</protein>
<feature type="chain" id="PRO_5043448027" description="DUF4124 domain-containing protein" evidence="1">
    <location>
        <begin position="27"/>
        <end position="104"/>
    </location>
</feature>
<accession>A0AAU7JIL3</accession>
<proteinExistence type="predicted"/>
<evidence type="ECO:0000256" key="1">
    <source>
        <dbReference type="SAM" id="SignalP"/>
    </source>
</evidence>
<evidence type="ECO:0000313" key="2">
    <source>
        <dbReference type="EMBL" id="XBO40155.1"/>
    </source>
</evidence>
<organism evidence="2">
    <name type="scientific">Alsobacter sp. KACC 23698</name>
    <dbReference type="NCBI Taxonomy" id="3149229"/>
    <lineage>
        <taxon>Bacteria</taxon>
        <taxon>Pseudomonadati</taxon>
        <taxon>Pseudomonadota</taxon>
        <taxon>Alphaproteobacteria</taxon>
        <taxon>Hyphomicrobiales</taxon>
        <taxon>Alsobacteraceae</taxon>
        <taxon>Alsobacter</taxon>
    </lineage>
</organism>
<keyword evidence="1" id="KW-0732">Signal</keyword>